<comment type="subcellular location">
    <subcellularLocation>
        <location evidence="1">Nucleus</location>
    </subcellularLocation>
</comment>
<feature type="transmembrane region" description="Helical" evidence="5">
    <location>
        <begin position="448"/>
        <end position="470"/>
    </location>
</feature>
<feature type="transmembrane region" description="Helical" evidence="5">
    <location>
        <begin position="490"/>
        <end position="508"/>
    </location>
</feature>
<keyword evidence="5" id="KW-0472">Membrane</keyword>
<accession>A0A8B9VJD6</accession>
<evidence type="ECO:0000256" key="5">
    <source>
        <dbReference type="SAM" id="Phobius"/>
    </source>
</evidence>
<dbReference type="Pfam" id="PF13671">
    <property type="entry name" value="AAA_33"/>
    <property type="match status" value="1"/>
</dbReference>
<keyword evidence="4" id="KW-0539">Nucleus</keyword>
<evidence type="ECO:0000256" key="2">
    <source>
        <dbReference type="ARBA" id="ARBA00022481"/>
    </source>
</evidence>
<evidence type="ECO:0000313" key="7">
    <source>
        <dbReference type="Ensembl" id="ENSAZOP00000024312.1"/>
    </source>
</evidence>
<dbReference type="Pfam" id="PF00622">
    <property type="entry name" value="SPRY"/>
    <property type="match status" value="1"/>
</dbReference>
<keyword evidence="3" id="KW-0597">Phosphoprotein</keyword>
<dbReference type="Ensembl" id="ENSAZOT00000026097.1">
    <property type="protein sequence ID" value="ENSAZOP00000024312.1"/>
    <property type="gene ID" value="ENSAZOG00000015668.1"/>
</dbReference>
<evidence type="ECO:0000256" key="4">
    <source>
        <dbReference type="ARBA" id="ARBA00023242"/>
    </source>
</evidence>
<dbReference type="GO" id="GO:0003723">
    <property type="term" value="F:RNA binding"/>
    <property type="evidence" value="ECO:0007669"/>
    <property type="project" value="TreeGrafter"/>
</dbReference>
<dbReference type="SMART" id="SM00449">
    <property type="entry name" value="SPRY"/>
    <property type="match status" value="1"/>
</dbReference>
<keyword evidence="5" id="KW-1133">Transmembrane helix</keyword>
<keyword evidence="8" id="KW-1185">Reference proteome</keyword>
<dbReference type="FunFam" id="2.60.120.920:FF:000006">
    <property type="entry name" value="heterogeneous nuclear ribonucleoprotein U isoform X1"/>
    <property type="match status" value="1"/>
</dbReference>
<dbReference type="PANTHER" id="PTHR12381:SF66">
    <property type="entry name" value="HETEROGENEOUS NUCLEAR RIBONUCLEOPROTEIN U-LIKE PROTEIN 2"/>
    <property type="match status" value="1"/>
</dbReference>
<dbReference type="InterPro" id="IPR043136">
    <property type="entry name" value="B30.2/SPRY_sf"/>
</dbReference>
<dbReference type="GO" id="GO:0000380">
    <property type="term" value="P:alternative mRNA splicing, via spliceosome"/>
    <property type="evidence" value="ECO:0007669"/>
    <property type="project" value="TreeGrafter"/>
</dbReference>
<dbReference type="Gene3D" id="2.60.120.920">
    <property type="match status" value="1"/>
</dbReference>
<name>A0A8B9VJD6_9AVES</name>
<protein>
    <recommendedName>
        <fullName evidence="6">B30.2/SPRY domain-containing protein</fullName>
    </recommendedName>
</protein>
<dbReference type="Proteomes" id="UP000694549">
    <property type="component" value="Unplaced"/>
</dbReference>
<dbReference type="AlphaFoldDB" id="A0A8B9VJD6"/>
<feature type="domain" description="B30.2/SPRY" evidence="6">
    <location>
        <begin position="20"/>
        <end position="214"/>
    </location>
</feature>
<evidence type="ECO:0000256" key="3">
    <source>
        <dbReference type="ARBA" id="ARBA00022553"/>
    </source>
</evidence>
<dbReference type="InterPro" id="IPR035778">
    <property type="entry name" value="SPRY_hnRNP_U"/>
</dbReference>
<dbReference type="InterPro" id="IPR001870">
    <property type="entry name" value="B30.2/SPRY"/>
</dbReference>
<evidence type="ECO:0000256" key="1">
    <source>
        <dbReference type="ARBA" id="ARBA00004123"/>
    </source>
</evidence>
<proteinExistence type="predicted"/>
<dbReference type="Gene3D" id="3.40.50.300">
    <property type="entry name" value="P-loop containing nucleotide triphosphate hydrolases"/>
    <property type="match status" value="1"/>
</dbReference>
<dbReference type="InterPro" id="IPR027417">
    <property type="entry name" value="P-loop_NTPase"/>
</dbReference>
<keyword evidence="5" id="KW-0812">Transmembrane</keyword>
<dbReference type="CDD" id="cd12884">
    <property type="entry name" value="SPRY_hnRNP"/>
    <property type="match status" value="1"/>
</dbReference>
<evidence type="ECO:0000259" key="6">
    <source>
        <dbReference type="PROSITE" id="PS50188"/>
    </source>
</evidence>
<sequence>MFQGAAGRFWGGKTLENAAGERRGLSAVDNFPVLVIFRPVSRPADTSDLHFRATKDRYGGQPLFFEKFPALWAGARGTHGVTKGRVCFEAKVTQHLPVKEGSSEVPLFRVGWSVDFSHSQLGEDELSYGYDSRGLKVTSGRFEAFGQPFGESDVIGCYADFEGDEVVELSFSKNGEALGPAFGVPKEDLGGRALLPHVLCKGCVVELNFGQREEPLCPGPPGFVFIHAVPPEDRVRTPLPPKTTEECEVWGGGRRLQGAGGVFWVSRTCFVVFFPHFFHFLSPFCRDLLTQQAAQCLSKLVQIAPRAKRNFILDQCNVYNSGQRRKLLAFKGFCRKVVVVVPTEDDWKKRLELRKEAEGEDVPDSVMLEMKGSPTSFLPHFPIFFLVSPAFCPQSPPLLFPCHFSPRFPHVFTSILLLFFTIAIFPNFSPRFPHHFFHIFTSFPDFPLIFPTIFTSIPHVFLSISLHVVPHFPLPFFPHFPCFSSFPCCFFPQFPCIFSLVSPVVFSPRFPCPFSFISPIFFPHFPFFPSISLLFFLVSPVVSPQFPHHFSLNFPVTFSPQSPRHFTSFPPAFSP</sequence>
<dbReference type="GO" id="GO:0005634">
    <property type="term" value="C:nucleus"/>
    <property type="evidence" value="ECO:0007669"/>
    <property type="project" value="UniProtKB-SubCell"/>
</dbReference>
<dbReference type="InterPro" id="IPR013320">
    <property type="entry name" value="ConA-like_dom_sf"/>
</dbReference>
<evidence type="ECO:0000313" key="8">
    <source>
        <dbReference type="Proteomes" id="UP000694549"/>
    </source>
</evidence>
<reference evidence="7" key="1">
    <citation type="submission" date="2025-08" db="UniProtKB">
        <authorList>
            <consortium name="Ensembl"/>
        </authorList>
    </citation>
    <scope>IDENTIFICATION</scope>
</reference>
<feature type="transmembrane region" description="Helical" evidence="5">
    <location>
        <begin position="520"/>
        <end position="542"/>
    </location>
</feature>
<dbReference type="PANTHER" id="PTHR12381">
    <property type="entry name" value="HETEROGENEOUS NUCLEAR RIBONUCLEOPROTEIN U FAMILY MEMBER"/>
    <property type="match status" value="1"/>
</dbReference>
<dbReference type="PROSITE" id="PS50188">
    <property type="entry name" value="B302_SPRY"/>
    <property type="match status" value="1"/>
</dbReference>
<feature type="transmembrane region" description="Helical" evidence="5">
    <location>
        <begin position="408"/>
        <end position="428"/>
    </location>
</feature>
<keyword evidence="2" id="KW-0488">Methylation</keyword>
<reference evidence="7" key="2">
    <citation type="submission" date="2025-09" db="UniProtKB">
        <authorList>
            <consortium name="Ensembl"/>
        </authorList>
    </citation>
    <scope>IDENTIFICATION</scope>
</reference>
<dbReference type="InterPro" id="IPR003877">
    <property type="entry name" value="SPRY_dom"/>
</dbReference>
<dbReference type="SUPFAM" id="SSF49899">
    <property type="entry name" value="Concanavalin A-like lectins/glucanases"/>
    <property type="match status" value="1"/>
</dbReference>
<organism evidence="7 8">
    <name type="scientific">Anas zonorhyncha</name>
    <name type="common">Eastern spot-billed duck</name>
    <dbReference type="NCBI Taxonomy" id="75864"/>
    <lineage>
        <taxon>Eukaryota</taxon>
        <taxon>Metazoa</taxon>
        <taxon>Chordata</taxon>
        <taxon>Craniata</taxon>
        <taxon>Vertebrata</taxon>
        <taxon>Euteleostomi</taxon>
        <taxon>Archelosauria</taxon>
        <taxon>Archosauria</taxon>
        <taxon>Dinosauria</taxon>
        <taxon>Saurischia</taxon>
        <taxon>Theropoda</taxon>
        <taxon>Coelurosauria</taxon>
        <taxon>Aves</taxon>
        <taxon>Neognathae</taxon>
        <taxon>Galloanserae</taxon>
        <taxon>Anseriformes</taxon>
        <taxon>Anatidae</taxon>
        <taxon>Anatinae</taxon>
        <taxon>Anas</taxon>
    </lineage>
</organism>